<dbReference type="CDD" id="cd20524">
    <property type="entry name" value="CYCLIN_CCNH_rpt1"/>
    <property type="match status" value="1"/>
</dbReference>
<protein>
    <recommendedName>
        <fullName evidence="1">RNA polymerase II holoenzyme cyclin-like subunit</fullName>
    </recommendedName>
</protein>
<dbReference type="EMBL" id="ML996081">
    <property type="protein sequence ID" value="KAF2157978.1"/>
    <property type="molecule type" value="Genomic_DNA"/>
</dbReference>
<feature type="compositionally biased region" description="Basic and acidic residues" evidence="3">
    <location>
        <begin position="334"/>
        <end position="344"/>
    </location>
</feature>
<dbReference type="GO" id="GO:0016538">
    <property type="term" value="F:cyclin-dependent protein serine/threonine kinase regulator activity"/>
    <property type="evidence" value="ECO:0007669"/>
    <property type="project" value="InterPro"/>
</dbReference>
<name>A0A9P4MM69_9PEZI</name>
<dbReference type="GO" id="GO:0006357">
    <property type="term" value="P:regulation of transcription by RNA polymerase II"/>
    <property type="evidence" value="ECO:0007669"/>
    <property type="project" value="InterPro"/>
</dbReference>
<evidence type="ECO:0000259" key="4">
    <source>
        <dbReference type="Pfam" id="PF00134"/>
    </source>
</evidence>
<evidence type="ECO:0000313" key="7">
    <source>
        <dbReference type="Proteomes" id="UP000799439"/>
    </source>
</evidence>
<comment type="caution">
    <text evidence="6">The sequence shown here is derived from an EMBL/GenBank/DDBJ whole genome shotgun (WGS) entry which is preliminary data.</text>
</comment>
<feature type="domain" description="Cyclin N-terminal" evidence="4">
    <location>
        <begin position="83"/>
        <end position="155"/>
    </location>
</feature>
<dbReference type="SUPFAM" id="SSF47954">
    <property type="entry name" value="Cyclin-like"/>
    <property type="match status" value="2"/>
</dbReference>
<dbReference type="Pfam" id="PF16899">
    <property type="entry name" value="Cyclin_C_2"/>
    <property type="match status" value="1"/>
</dbReference>
<reference evidence="6" key="1">
    <citation type="journal article" date="2020" name="Stud. Mycol.">
        <title>101 Dothideomycetes genomes: a test case for predicting lifestyles and emergence of pathogens.</title>
        <authorList>
            <person name="Haridas S."/>
            <person name="Albert R."/>
            <person name="Binder M."/>
            <person name="Bloem J."/>
            <person name="Labutti K."/>
            <person name="Salamov A."/>
            <person name="Andreopoulos B."/>
            <person name="Baker S."/>
            <person name="Barry K."/>
            <person name="Bills G."/>
            <person name="Bluhm B."/>
            <person name="Cannon C."/>
            <person name="Castanera R."/>
            <person name="Culley D."/>
            <person name="Daum C."/>
            <person name="Ezra D."/>
            <person name="Gonzalez J."/>
            <person name="Henrissat B."/>
            <person name="Kuo A."/>
            <person name="Liang C."/>
            <person name="Lipzen A."/>
            <person name="Lutzoni F."/>
            <person name="Magnuson J."/>
            <person name="Mondo S."/>
            <person name="Nolan M."/>
            <person name="Ohm R."/>
            <person name="Pangilinan J."/>
            <person name="Park H.-J."/>
            <person name="Ramirez L."/>
            <person name="Alfaro M."/>
            <person name="Sun H."/>
            <person name="Tritt A."/>
            <person name="Yoshinaga Y."/>
            <person name="Zwiers L.-H."/>
            <person name="Turgeon B."/>
            <person name="Goodwin S."/>
            <person name="Spatafora J."/>
            <person name="Crous P."/>
            <person name="Grigoriev I."/>
        </authorList>
    </citation>
    <scope>NUCLEOTIDE SEQUENCE</scope>
    <source>
        <strain evidence="6">CBS 260.36</strain>
    </source>
</reference>
<dbReference type="CDD" id="cd20525">
    <property type="entry name" value="CYCLIN_CCNH_rpt2"/>
    <property type="match status" value="1"/>
</dbReference>
<proteinExistence type="predicted"/>
<dbReference type="OrthoDB" id="340962at2759"/>
<dbReference type="InterPro" id="IPR006671">
    <property type="entry name" value="Cyclin_N"/>
</dbReference>
<sequence>MAQTYNEDELYRASSQYRFWSFSPTELAALRASTHSAALDRASHYLQDAPSTCLTLDEELRLVQRYSEQVRTTSDFFKWSINVKSTAVQYLKRFYLTNSVMTYPPKEIYKSVLFLASKTEAVHMTLAEYARRIKTDKSDILAPEYKIIQSLRFTLDVRHPFRGLRGVLMELLNIAESAAPSASPHNAPSSHRSLWSQGAPLPDRAHAAYAAARQILDAPALLTDAYFLYTPPQLALAALWIADTPLAEFYLAAKLQGQDGMRGQVLAVVRECADVLLGLAVQPVMTKDQRAELEVKLEACRDPGTKDLVAVDKAAKVDGLGAEEAEEKARRKAEKNEERRKNDDVFGPAL</sequence>
<accession>A0A9P4MM69</accession>
<evidence type="ECO:0000256" key="1">
    <source>
        <dbReference type="ARBA" id="ARBA00014912"/>
    </source>
</evidence>
<dbReference type="InterPro" id="IPR036915">
    <property type="entry name" value="Cyclin-like_sf"/>
</dbReference>
<dbReference type="Proteomes" id="UP000799439">
    <property type="component" value="Unassembled WGS sequence"/>
</dbReference>
<dbReference type="AlphaFoldDB" id="A0A9P4MM69"/>
<dbReference type="PANTHER" id="PTHR10026">
    <property type="entry name" value="CYCLIN"/>
    <property type="match status" value="1"/>
</dbReference>
<dbReference type="Gene3D" id="1.10.472.10">
    <property type="entry name" value="Cyclin-like"/>
    <property type="match status" value="2"/>
</dbReference>
<dbReference type="InterPro" id="IPR031658">
    <property type="entry name" value="Cyclin_C_2"/>
</dbReference>
<dbReference type="Pfam" id="PF00134">
    <property type="entry name" value="Cyclin_N"/>
    <property type="match status" value="1"/>
</dbReference>
<gene>
    <name evidence="6" type="ORF">K461DRAFT_326117</name>
</gene>
<dbReference type="InterPro" id="IPR043198">
    <property type="entry name" value="Cyclin/Ssn8"/>
</dbReference>
<feature type="region of interest" description="Disordered" evidence="3">
    <location>
        <begin position="321"/>
        <end position="350"/>
    </location>
</feature>
<organism evidence="6 7">
    <name type="scientific">Myriangium duriaei CBS 260.36</name>
    <dbReference type="NCBI Taxonomy" id="1168546"/>
    <lineage>
        <taxon>Eukaryota</taxon>
        <taxon>Fungi</taxon>
        <taxon>Dikarya</taxon>
        <taxon>Ascomycota</taxon>
        <taxon>Pezizomycotina</taxon>
        <taxon>Dothideomycetes</taxon>
        <taxon>Dothideomycetidae</taxon>
        <taxon>Myriangiales</taxon>
        <taxon>Myriangiaceae</taxon>
        <taxon>Myriangium</taxon>
    </lineage>
</organism>
<evidence type="ECO:0000259" key="5">
    <source>
        <dbReference type="Pfam" id="PF16899"/>
    </source>
</evidence>
<feature type="domain" description="Cyclin C-terminal" evidence="5">
    <location>
        <begin position="159"/>
        <end position="276"/>
    </location>
</feature>
<evidence type="ECO:0000313" key="6">
    <source>
        <dbReference type="EMBL" id="KAF2157978.1"/>
    </source>
</evidence>
<keyword evidence="7" id="KW-1185">Reference proteome</keyword>
<evidence type="ECO:0000256" key="3">
    <source>
        <dbReference type="SAM" id="MobiDB-lite"/>
    </source>
</evidence>
<evidence type="ECO:0000256" key="2">
    <source>
        <dbReference type="ARBA" id="ARBA00023127"/>
    </source>
</evidence>
<keyword evidence="2" id="KW-0195">Cyclin</keyword>